<evidence type="ECO:0000256" key="3">
    <source>
        <dbReference type="ARBA" id="ARBA00022989"/>
    </source>
</evidence>
<feature type="transmembrane region" description="Helical" evidence="5">
    <location>
        <begin position="75"/>
        <end position="95"/>
    </location>
</feature>
<feature type="transmembrane region" description="Helical" evidence="5">
    <location>
        <begin position="51"/>
        <end position="69"/>
    </location>
</feature>
<keyword evidence="2 5" id="KW-0812">Transmembrane</keyword>
<dbReference type="InterPro" id="IPR007829">
    <property type="entry name" value="TM2"/>
</dbReference>
<evidence type="ECO:0000259" key="6">
    <source>
        <dbReference type="Pfam" id="PF05154"/>
    </source>
</evidence>
<dbReference type="STRING" id="1792845.BC343_20605"/>
<sequence>MNMYQDPYMTFSDMTSEEMSFLSQATNGLSDRQKQYFYMVYSGKRRTPQEVLIFTLLGFICIAGVQRFITGQTAMGIFFLLTGGFCGIGTIVDLINHRSMANEYNQKMAYEAFQITKMAVQE</sequence>
<dbReference type="RefSeq" id="WP_238381702.1">
    <property type="nucleotide sequence ID" value="NZ_MBTF01000002.1"/>
</dbReference>
<evidence type="ECO:0000313" key="7">
    <source>
        <dbReference type="EMBL" id="OOQ61377.1"/>
    </source>
</evidence>
<feature type="domain" description="TM2" evidence="6">
    <location>
        <begin position="52"/>
        <end position="95"/>
    </location>
</feature>
<comment type="subcellular location">
    <subcellularLocation>
        <location evidence="1">Membrane</location>
        <topology evidence="1">Multi-pass membrane protein</topology>
    </subcellularLocation>
</comment>
<keyword evidence="4 5" id="KW-0472">Membrane</keyword>
<evidence type="ECO:0000256" key="5">
    <source>
        <dbReference type="SAM" id="Phobius"/>
    </source>
</evidence>
<evidence type="ECO:0000256" key="2">
    <source>
        <dbReference type="ARBA" id="ARBA00022692"/>
    </source>
</evidence>
<evidence type="ECO:0000256" key="4">
    <source>
        <dbReference type="ARBA" id="ARBA00023136"/>
    </source>
</evidence>
<reference evidence="7 8" key="1">
    <citation type="submission" date="2016-07" db="EMBL/GenBank/DDBJ databases">
        <title>Genomic analysis of zinc-resistant bacterium Mucilaginibacter pedocola TBZ30.</title>
        <authorList>
            <person name="Huang J."/>
            <person name="Tang J."/>
        </authorList>
    </citation>
    <scope>NUCLEOTIDE SEQUENCE [LARGE SCALE GENOMIC DNA]</scope>
    <source>
        <strain evidence="7 8">TBZ30</strain>
    </source>
</reference>
<dbReference type="GO" id="GO:0016020">
    <property type="term" value="C:membrane"/>
    <property type="evidence" value="ECO:0007669"/>
    <property type="project" value="UniProtKB-SubCell"/>
</dbReference>
<name>A0A1S9PKA6_9SPHI</name>
<keyword evidence="8" id="KW-1185">Reference proteome</keyword>
<evidence type="ECO:0000313" key="8">
    <source>
        <dbReference type="Proteomes" id="UP000189739"/>
    </source>
</evidence>
<dbReference type="Proteomes" id="UP000189739">
    <property type="component" value="Unassembled WGS sequence"/>
</dbReference>
<evidence type="ECO:0000256" key="1">
    <source>
        <dbReference type="ARBA" id="ARBA00004141"/>
    </source>
</evidence>
<comment type="caution">
    <text evidence="7">The sequence shown here is derived from an EMBL/GenBank/DDBJ whole genome shotgun (WGS) entry which is preliminary data.</text>
</comment>
<proteinExistence type="predicted"/>
<dbReference type="EMBL" id="MBTF01000002">
    <property type="protein sequence ID" value="OOQ61377.1"/>
    <property type="molecule type" value="Genomic_DNA"/>
</dbReference>
<keyword evidence="3 5" id="KW-1133">Transmembrane helix</keyword>
<protein>
    <recommendedName>
        <fullName evidence="6">TM2 domain-containing protein</fullName>
    </recommendedName>
</protein>
<dbReference type="Pfam" id="PF05154">
    <property type="entry name" value="TM2"/>
    <property type="match status" value="1"/>
</dbReference>
<dbReference type="AlphaFoldDB" id="A0A1S9PKA6"/>
<organism evidence="7 8">
    <name type="scientific">Mucilaginibacter pedocola</name>
    <dbReference type="NCBI Taxonomy" id="1792845"/>
    <lineage>
        <taxon>Bacteria</taxon>
        <taxon>Pseudomonadati</taxon>
        <taxon>Bacteroidota</taxon>
        <taxon>Sphingobacteriia</taxon>
        <taxon>Sphingobacteriales</taxon>
        <taxon>Sphingobacteriaceae</taxon>
        <taxon>Mucilaginibacter</taxon>
    </lineage>
</organism>
<accession>A0A1S9PKA6</accession>
<gene>
    <name evidence="7" type="ORF">BC343_20605</name>
</gene>